<accession>A0A1R3I583</accession>
<dbReference type="EMBL" id="AWWV01010694">
    <property type="protein sequence ID" value="OMO77765.1"/>
    <property type="molecule type" value="Genomic_DNA"/>
</dbReference>
<feature type="signal peptide" evidence="2">
    <location>
        <begin position="1"/>
        <end position="26"/>
    </location>
</feature>
<feature type="compositionally biased region" description="Basic residues" evidence="1">
    <location>
        <begin position="100"/>
        <end position="111"/>
    </location>
</feature>
<dbReference type="STRING" id="210143.A0A1R3I583"/>
<dbReference type="InterPro" id="IPR036312">
    <property type="entry name" value="Bifun_inhib/LTP/seed_sf"/>
</dbReference>
<comment type="caution">
    <text evidence="3">The sequence shown here is derived from an EMBL/GenBank/DDBJ whole genome shotgun (WGS) entry which is preliminary data.</text>
</comment>
<evidence type="ECO:0008006" key="5">
    <source>
        <dbReference type="Google" id="ProtNLM"/>
    </source>
</evidence>
<feature type="region of interest" description="Disordered" evidence="1">
    <location>
        <begin position="61"/>
        <end position="114"/>
    </location>
</feature>
<dbReference type="SUPFAM" id="SSF47699">
    <property type="entry name" value="Bifunctional inhibitor/lipid-transfer protein/seed storage 2S albumin"/>
    <property type="match status" value="1"/>
</dbReference>
<keyword evidence="4" id="KW-1185">Reference proteome</keyword>
<protein>
    <recommendedName>
        <fullName evidence="5">Bifunctional inhibitor/plant lipid transfer protein/seed storage helical domain-containing protein</fullName>
    </recommendedName>
</protein>
<reference evidence="3 4" key="1">
    <citation type="submission" date="2013-09" db="EMBL/GenBank/DDBJ databases">
        <title>Corchorus capsularis genome sequencing.</title>
        <authorList>
            <person name="Alam M."/>
            <person name="Haque M.S."/>
            <person name="Islam M.S."/>
            <person name="Emdad E.M."/>
            <person name="Islam M.M."/>
            <person name="Ahmed B."/>
            <person name="Halim A."/>
            <person name="Hossen Q.M.M."/>
            <person name="Hossain M.Z."/>
            <person name="Ahmed R."/>
            <person name="Khan M.M."/>
            <person name="Islam R."/>
            <person name="Rashid M.M."/>
            <person name="Khan S.A."/>
            <person name="Rahman M.S."/>
            <person name="Alam M."/>
        </authorList>
    </citation>
    <scope>NUCLEOTIDE SEQUENCE [LARGE SCALE GENOMIC DNA]</scope>
    <source>
        <strain evidence="4">cv. CVL-1</strain>
        <tissue evidence="3">Whole seedling</tissue>
    </source>
</reference>
<dbReference type="Proteomes" id="UP000188268">
    <property type="component" value="Unassembled WGS sequence"/>
</dbReference>
<dbReference type="OMA" id="QADHHEH"/>
<evidence type="ECO:0000256" key="1">
    <source>
        <dbReference type="SAM" id="MobiDB-lite"/>
    </source>
</evidence>
<dbReference type="PANTHER" id="PTHR34377">
    <property type="entry name" value="TETRATRICOPEPTIDE REPEAT (TPR)-LIKE SUPERFAMILY PROTEIN"/>
    <property type="match status" value="1"/>
</dbReference>
<evidence type="ECO:0000256" key="2">
    <source>
        <dbReference type="SAM" id="SignalP"/>
    </source>
</evidence>
<evidence type="ECO:0000313" key="4">
    <source>
        <dbReference type="Proteomes" id="UP000188268"/>
    </source>
</evidence>
<sequence>MMKVGFPTLFLLSIFFVTQLPIITLSQLIRPQPPPVPLCASQFALANYACVKVPLVQLPPPAPLPPPPPDSPPPPEAEGHRHHHRHGHGNGNSQGQGNGHGHHHRHRHRHHETPDERNCCRWLQQIDNECVCDVLVHLPPFLSRPNHDYTVVVDETCSVTYKCGGRLIGT</sequence>
<gene>
    <name evidence="3" type="ORF">CCACVL1_14841</name>
</gene>
<evidence type="ECO:0000313" key="3">
    <source>
        <dbReference type="EMBL" id="OMO77765.1"/>
    </source>
</evidence>
<name>A0A1R3I583_COCAP</name>
<proteinExistence type="predicted"/>
<dbReference type="PANTHER" id="PTHR34377:SF3">
    <property type="entry name" value="TETRATRICOPEPTIDE REPEAT (TPR)-LIKE SUPERFAMILY PROTEIN"/>
    <property type="match status" value="1"/>
</dbReference>
<feature type="compositionally biased region" description="Pro residues" evidence="1">
    <location>
        <begin position="61"/>
        <end position="76"/>
    </location>
</feature>
<dbReference type="AlphaFoldDB" id="A0A1R3I583"/>
<feature type="chain" id="PRO_5012232742" description="Bifunctional inhibitor/plant lipid transfer protein/seed storage helical domain-containing protein" evidence="2">
    <location>
        <begin position="27"/>
        <end position="170"/>
    </location>
</feature>
<feature type="compositionally biased region" description="Gly residues" evidence="1">
    <location>
        <begin position="89"/>
        <end position="99"/>
    </location>
</feature>
<dbReference type="OrthoDB" id="1930534at2759"/>
<keyword evidence="2" id="KW-0732">Signal</keyword>
<organism evidence="3 4">
    <name type="scientific">Corchorus capsularis</name>
    <name type="common">Jute</name>
    <dbReference type="NCBI Taxonomy" id="210143"/>
    <lineage>
        <taxon>Eukaryota</taxon>
        <taxon>Viridiplantae</taxon>
        <taxon>Streptophyta</taxon>
        <taxon>Embryophyta</taxon>
        <taxon>Tracheophyta</taxon>
        <taxon>Spermatophyta</taxon>
        <taxon>Magnoliopsida</taxon>
        <taxon>eudicotyledons</taxon>
        <taxon>Gunneridae</taxon>
        <taxon>Pentapetalae</taxon>
        <taxon>rosids</taxon>
        <taxon>malvids</taxon>
        <taxon>Malvales</taxon>
        <taxon>Malvaceae</taxon>
        <taxon>Grewioideae</taxon>
        <taxon>Apeibeae</taxon>
        <taxon>Corchorus</taxon>
    </lineage>
</organism>
<dbReference type="Gramene" id="OMO77765">
    <property type="protein sequence ID" value="OMO77765"/>
    <property type="gene ID" value="CCACVL1_14841"/>
</dbReference>